<protein>
    <recommendedName>
        <fullName evidence="4">Outer membrane protein assembly factor BamA</fullName>
    </recommendedName>
</protein>
<proteinExistence type="predicted"/>
<reference evidence="2" key="1">
    <citation type="submission" date="2022-10" db="EMBL/GenBank/DDBJ databases">
        <title>Comparative genomics and taxonomic characterization of three novel marine species of genus Reichenbachiella exhibiting antioxidant and polysaccharide degradation activities.</title>
        <authorList>
            <person name="Muhammad N."/>
            <person name="Lee Y.-J."/>
            <person name="Ko J."/>
            <person name="Kim S.-G."/>
        </authorList>
    </citation>
    <scope>NUCLEOTIDE SEQUENCE</scope>
    <source>
        <strain evidence="2">Wsw4-B4</strain>
    </source>
</reference>
<evidence type="ECO:0000313" key="2">
    <source>
        <dbReference type="EMBL" id="UXX80523.1"/>
    </source>
</evidence>
<dbReference type="EMBL" id="CP106735">
    <property type="protein sequence ID" value="UXX80523.1"/>
    <property type="molecule type" value="Genomic_DNA"/>
</dbReference>
<evidence type="ECO:0008006" key="4">
    <source>
        <dbReference type="Google" id="ProtNLM"/>
    </source>
</evidence>
<name>A0ABY6D5W2_9BACT</name>
<sequence>MKSVSIFCLLIYTLISLEATGQAKTFKTQPTTKMDSIKVKADRFIFINDQAYYARVDTIFVFPDTTDFYIRKNNMERSEEFYNQMEQKMSKSKLSNMMYDYMFVQEDSKPLTEEFHEQRFIPYERETVSSIDFKPMPIFGASVKDTTKYDPSNAMAAVNKIHIHTLDWIIKKNLTFKEGDHVNPTDFVDSERLIRRLRYVKDARIMLNEHSNQKEADVVVVTQDVLPYSFLFSPNNDNNALFGITTINIAGLGHEFEYDYIRDGGSDFFYKIANVRGSFIDAEFNYANHFIRTGYGAFFERDFVTQEMKYAGGASLSRYVYGQYNYEPTTDVTSTYTYDERFSKLWVARAFKTNIKTQILGIDAVTNMVASAGVEYADFFDRPTVTADTNFRYHNKATYLIELGLSARNYYKDRFIIEYGRTEDIPTGSTIGIVAGFQDDEFTDRFYLGFNYARGGYIKNFGYFNGIASLGSFVGANGYENGIVKFGADYFTPLITVNQVKIRQFVDFTYSQSINPDEEYILRSEADIGIRGVRGYYLRATRKFNLKFETVIFTPVNFLEFRMAAFAFFDYTTTQNIRNDFFDVDHFMGVGGGIRLRNDNLAISTFQLRLAYYPSTPINASNSPVSFSNSTHLDIRDFDFRAPQIIPF</sequence>
<keyword evidence="3" id="KW-1185">Reference proteome</keyword>
<dbReference type="RefSeq" id="WP_263052253.1">
    <property type="nucleotide sequence ID" value="NZ_CP106735.1"/>
</dbReference>
<keyword evidence="1" id="KW-0732">Signal</keyword>
<dbReference type="Proteomes" id="UP001062165">
    <property type="component" value="Chromosome"/>
</dbReference>
<feature type="signal peptide" evidence="1">
    <location>
        <begin position="1"/>
        <end position="23"/>
    </location>
</feature>
<dbReference type="Gene3D" id="3.10.20.310">
    <property type="entry name" value="membrane protein fhac"/>
    <property type="match status" value="1"/>
</dbReference>
<gene>
    <name evidence="2" type="ORF">N7E81_05345</name>
</gene>
<feature type="chain" id="PRO_5046368711" description="Outer membrane protein assembly factor BamA" evidence="1">
    <location>
        <begin position="24"/>
        <end position="648"/>
    </location>
</feature>
<organism evidence="2 3">
    <name type="scientific">Reichenbachiella carrageenanivorans</name>
    <dbReference type="NCBI Taxonomy" id="2979869"/>
    <lineage>
        <taxon>Bacteria</taxon>
        <taxon>Pseudomonadati</taxon>
        <taxon>Bacteroidota</taxon>
        <taxon>Cytophagia</taxon>
        <taxon>Cytophagales</taxon>
        <taxon>Reichenbachiellaceae</taxon>
        <taxon>Reichenbachiella</taxon>
    </lineage>
</organism>
<evidence type="ECO:0000256" key="1">
    <source>
        <dbReference type="SAM" id="SignalP"/>
    </source>
</evidence>
<evidence type="ECO:0000313" key="3">
    <source>
        <dbReference type="Proteomes" id="UP001062165"/>
    </source>
</evidence>
<accession>A0ABY6D5W2</accession>